<reference evidence="1 2" key="1">
    <citation type="journal article" date="2011" name="Nature">
        <title>Genome sequencing reveals insights into physiology and longevity of the naked mole rat.</title>
        <authorList>
            <person name="Kim E.B."/>
            <person name="Fang X."/>
            <person name="Fushan A.A."/>
            <person name="Huang Z."/>
            <person name="Lobanov A.V."/>
            <person name="Han L."/>
            <person name="Marino S.M."/>
            <person name="Sun X."/>
            <person name="Turanov A.A."/>
            <person name="Yang P."/>
            <person name="Yim S.H."/>
            <person name="Zhao X."/>
            <person name="Kasaikina M.V."/>
            <person name="Stoletzki N."/>
            <person name="Peng C."/>
            <person name="Polak P."/>
            <person name="Xiong Z."/>
            <person name="Kiezun A."/>
            <person name="Zhu Y."/>
            <person name="Chen Y."/>
            <person name="Kryukov G.V."/>
            <person name="Zhang Q."/>
            <person name="Peshkin L."/>
            <person name="Yang L."/>
            <person name="Bronson R.T."/>
            <person name="Buffenstein R."/>
            <person name="Wang B."/>
            <person name="Han C."/>
            <person name="Li Q."/>
            <person name="Chen L."/>
            <person name="Zhao W."/>
            <person name="Sunyaev S.R."/>
            <person name="Park T.J."/>
            <person name="Zhang G."/>
            <person name="Wang J."/>
            <person name="Gladyshev V.N."/>
        </authorList>
    </citation>
    <scope>NUCLEOTIDE SEQUENCE [LARGE SCALE GENOMIC DNA]</scope>
</reference>
<dbReference type="InParanoid" id="G5AMF7"/>
<organism evidence="1 2">
    <name type="scientific">Heterocephalus glaber</name>
    <name type="common">Naked mole rat</name>
    <dbReference type="NCBI Taxonomy" id="10181"/>
    <lineage>
        <taxon>Eukaryota</taxon>
        <taxon>Metazoa</taxon>
        <taxon>Chordata</taxon>
        <taxon>Craniata</taxon>
        <taxon>Vertebrata</taxon>
        <taxon>Euteleostomi</taxon>
        <taxon>Mammalia</taxon>
        <taxon>Eutheria</taxon>
        <taxon>Euarchontoglires</taxon>
        <taxon>Glires</taxon>
        <taxon>Rodentia</taxon>
        <taxon>Hystricomorpha</taxon>
        <taxon>Bathyergidae</taxon>
        <taxon>Heterocephalus</taxon>
    </lineage>
</organism>
<dbReference type="AlphaFoldDB" id="G5AMF7"/>
<proteinExistence type="predicted"/>
<protein>
    <submittedName>
        <fullName evidence="1">Uncharacterized protein</fullName>
    </submittedName>
</protein>
<dbReference type="EMBL" id="JH165996">
    <property type="protein sequence ID" value="EHA98217.1"/>
    <property type="molecule type" value="Genomic_DNA"/>
</dbReference>
<gene>
    <name evidence="1" type="ORF">GW7_15135</name>
</gene>
<evidence type="ECO:0000313" key="1">
    <source>
        <dbReference type="EMBL" id="EHA98217.1"/>
    </source>
</evidence>
<evidence type="ECO:0000313" key="2">
    <source>
        <dbReference type="Proteomes" id="UP000006813"/>
    </source>
</evidence>
<accession>G5AMF7</accession>
<dbReference type="Proteomes" id="UP000006813">
    <property type="component" value="Unassembled WGS sequence"/>
</dbReference>
<name>G5AMF7_HETGA</name>
<sequence length="66" mass="7156">MEKGTTPQEVKGALGKRDLESLYTEDCCVQVLPCCGEELLYRCCAVPRNEELPAGEGLASSMKCCV</sequence>